<dbReference type="SMART" id="SM00369">
    <property type="entry name" value="LRR_TYP"/>
    <property type="match status" value="4"/>
</dbReference>
<evidence type="ECO:0000256" key="8">
    <source>
        <dbReference type="ARBA" id="ARBA00022679"/>
    </source>
</evidence>
<dbReference type="PANTHER" id="PTHR47114">
    <property type="match status" value="1"/>
</dbReference>
<organism evidence="16 17">
    <name type="scientific">Pseudomonas xantholysinigenes</name>
    <dbReference type="NCBI Taxonomy" id="2745490"/>
    <lineage>
        <taxon>Bacteria</taxon>
        <taxon>Pseudomonadati</taxon>
        <taxon>Pseudomonadota</taxon>
        <taxon>Gammaproteobacteria</taxon>
        <taxon>Pseudomonadales</taxon>
        <taxon>Pseudomonadaceae</taxon>
        <taxon>Pseudomonas</taxon>
    </lineage>
</organism>
<evidence type="ECO:0000256" key="12">
    <source>
        <dbReference type="ARBA" id="ARBA00023026"/>
    </source>
</evidence>
<evidence type="ECO:0000256" key="6">
    <source>
        <dbReference type="ARBA" id="ARBA00022525"/>
    </source>
</evidence>
<dbReference type="PROSITE" id="PS52053">
    <property type="entry name" value="NEL"/>
    <property type="match status" value="1"/>
</dbReference>
<evidence type="ECO:0000256" key="5">
    <source>
        <dbReference type="ARBA" id="ARBA00012483"/>
    </source>
</evidence>
<evidence type="ECO:0000256" key="14">
    <source>
        <dbReference type="PROSITE-ProRule" id="PRU01398"/>
    </source>
</evidence>
<dbReference type="GO" id="GO:0016567">
    <property type="term" value="P:protein ubiquitination"/>
    <property type="evidence" value="ECO:0007669"/>
    <property type="project" value="InterPro"/>
</dbReference>
<dbReference type="Proteomes" id="UP000633418">
    <property type="component" value="Chromosome"/>
</dbReference>
<reference evidence="16 17" key="1">
    <citation type="journal article" date="2020" name="Microorganisms">
        <title>Reliable Identification of Environmental Pseudomonas Isolates Using the rpoD Gene.</title>
        <authorList>
            <consortium name="The Broad Institute Genome Sequencing Platform"/>
            <person name="Girard L."/>
            <person name="Lood C."/>
            <person name="Rokni-Zadeh H."/>
            <person name="van Noort V."/>
            <person name="Lavigne R."/>
            <person name="De Mot R."/>
        </authorList>
    </citation>
    <scope>NUCLEOTIDE SEQUENCE [LARGE SCALE GENOMIC DNA]</scope>
    <source>
        <strain evidence="16 17">RW9S1A</strain>
    </source>
</reference>
<evidence type="ECO:0000256" key="3">
    <source>
        <dbReference type="ARBA" id="ARBA00004613"/>
    </source>
</evidence>
<evidence type="ECO:0000256" key="1">
    <source>
        <dbReference type="ARBA" id="ARBA00000900"/>
    </source>
</evidence>
<comment type="catalytic activity">
    <reaction evidence="1">
        <text>S-ubiquitinyl-[E2 ubiquitin-conjugating enzyme]-L-cysteine + [acceptor protein]-L-lysine = [E2 ubiquitin-conjugating enzyme]-L-cysteine + N(6)-ubiquitinyl-[acceptor protein]-L-lysine.</text>
        <dbReference type="EC" id="2.3.2.27"/>
    </reaction>
</comment>
<keyword evidence="7" id="KW-0433">Leucine-rich repeat</keyword>
<comment type="PTM">
    <text evidence="14">Ubiquitinated in the presence of host E1 ubiquitin-activating enzyme, E2 ubiquitin-conjugating enzyme and ubiquitin.</text>
</comment>
<feature type="active site" description="Glycyl thioester intermediate" evidence="14">
    <location>
        <position position="1274"/>
    </location>
</feature>
<dbReference type="EMBL" id="CP077095">
    <property type="protein sequence ID" value="QXI36846.1"/>
    <property type="molecule type" value="Genomic_DNA"/>
</dbReference>
<dbReference type="EC" id="2.3.2.27" evidence="5"/>
<keyword evidence="12" id="KW-0843">Virulence</keyword>
<evidence type="ECO:0000256" key="10">
    <source>
        <dbReference type="ARBA" id="ARBA00022786"/>
    </source>
</evidence>
<gene>
    <name evidence="16" type="ORF">HU772_015995</name>
</gene>
<dbReference type="Pfam" id="PF20178">
    <property type="entry name" value="ToxA_N"/>
    <property type="match status" value="1"/>
</dbReference>
<keyword evidence="10 14" id="KW-0833">Ubl conjugation pathway</keyword>
<evidence type="ECO:0000256" key="7">
    <source>
        <dbReference type="ARBA" id="ARBA00022614"/>
    </source>
</evidence>
<dbReference type="InterPro" id="IPR051071">
    <property type="entry name" value="LRR-bact_E3_ubiq_ligases"/>
</dbReference>
<evidence type="ECO:0000256" key="4">
    <source>
        <dbReference type="ARBA" id="ARBA00009868"/>
    </source>
</evidence>
<dbReference type="SUPFAM" id="SSF52058">
    <property type="entry name" value="L domain-like"/>
    <property type="match status" value="1"/>
</dbReference>
<dbReference type="GO" id="GO:0061630">
    <property type="term" value="F:ubiquitin protein ligase activity"/>
    <property type="evidence" value="ECO:0007669"/>
    <property type="project" value="UniProtKB-EC"/>
</dbReference>
<evidence type="ECO:0000313" key="16">
    <source>
        <dbReference type="EMBL" id="QXI36846.1"/>
    </source>
</evidence>
<keyword evidence="17" id="KW-1185">Reference proteome</keyword>
<evidence type="ECO:0000256" key="9">
    <source>
        <dbReference type="ARBA" id="ARBA00022737"/>
    </source>
</evidence>
<dbReference type="Pfam" id="PF13855">
    <property type="entry name" value="LRR_8"/>
    <property type="match status" value="1"/>
</dbReference>
<comment type="similarity">
    <text evidence="4 14">Belongs to the LRR-containing bacterial E3 ligase family.</text>
</comment>
<dbReference type="KEGG" id="pxn:HU772_015995"/>
<keyword evidence="8 14" id="KW-0808">Transferase</keyword>
<keyword evidence="13 14" id="KW-1035">Host cytoplasm</keyword>
<dbReference type="InterPro" id="IPR029487">
    <property type="entry name" value="NEL_dom"/>
</dbReference>
<dbReference type="InterPro" id="IPR032675">
    <property type="entry name" value="LRR_dom_sf"/>
</dbReference>
<dbReference type="InterPro" id="IPR001611">
    <property type="entry name" value="Leu-rich_rpt"/>
</dbReference>
<comment type="subcellular location">
    <subcellularLocation>
        <location evidence="2">Host cytoplasm</location>
    </subcellularLocation>
    <subcellularLocation>
        <location evidence="3">Secreted</location>
    </subcellularLocation>
</comment>
<sequence length="1464" mass="164897">MEKIIDAFIHKRLPQWLKDASAEDIGHLKTLMARHQATQDALSAATASALPVKMFATQAFAAGLASLLPVNVKLEDLDWRTKVRSIQGASTPHMEDAYRVEPGLQRLMQGFAEGATPLEGSGLALRGTSTIISGDLTTFIKRCRTLDVGAQYQTLLKDTFRHNAALLINDKQAGFLLAVHVAYLKNIIDGDVKAALEHATIGTTDAKITAYPGLLSMLGTLVHDALFVQLRGDDDSDKGVVVYIPSDRGEPLRWYGSKQDCVTAWVEKLRQKEALGALIQLIGVQDRSAFFSTLQLRLQDAQPDLELKGRTGRGHIFERWAYAQITRVEEDAKLMLVPVAQADAAASRERWQLWRSMGWDVAALAGFFIPAVGAVMLAQLVVQVCGQVYEGVSDWAKGHDHEALGHALNVAETVAAVAVTTGVAVGVGSVVRHFTRSAFVDGLESVRLDDGTLRLWNNDRQVYRSTLPEGAELGEDGLYRLEERRWIKVDDEYYEVHQPRQNGPWRLLHPRRATAYGPVVVRNTERLWQLPDEAPISWHDPARMLGRLWPQQHPLDLPRAQLLLRVACSDVEELRGILVDNRALPANLRETLRYFEANDRIDRFFASVRHAGQEIEDTQLLDWCRQRPEMAGVGEDRERVNMLVFEGELRQGLFGHLTAVEPAEDRATRLIVSQFPGLTADYATDLTGTLSVAERDEIELRRRLPLSVTTRARSLLQLARLCHAQQGLVLRNAYNDVTSEIVPFLLARVPNWPARPRLELRQGSWRGRLQAVINAHVPSDDTRMILVNNDGQFQLYDHQGDEYVGQTADTNDFFEAINFWLSIEQRNTLALGDAEQAAKLRQLVIDTLPEERHKLLALFGWRQQEGWFNPGQRLPDGRVGYLMGGLVSKEGGTRRFIRRRLAALYSGGTPAQIDVHLDRILDTEEPLAALESEENNFRLLAGALDSWVDEARERERPARRQFMYRLHTAWRRLLTEDQESGHRGFVLDLSGSTVTSLPELDAGIDFDHITTLVMVNTPLRAVPDSFFSCFGRLRRLNMSYNNLATVPTGLRHLATLERLRLTGNRIRFTAQVSDALAALTNLQELDLSLNPLRRMILRFDQVPALVRLRLSDCGLLNWPQGIEQCGMLCRVDLRSNNLSSVPDNILEMPYPFRSAIELDGNPIPLEQLTRLYAHPPHLAHPGQAANVQRLAERAAWVAADQEQVRGPRWDRLFADARSNRLKNLLGDLEHTTDYSNATHRAELTSRVWELLDVMDSDREMASTFFAMAREATTCDDSVANRFSELYLHLLKIRAYHGQGDEQAGLLTLGLGLFRLKQLEIFINEYIAERKVAEPSLDEVEVSLYIRIKLTEELELPGQPASMRYERLGHVEPTVIDDARAHVRARETIHAQAEYLSGLDFWSDLLRVQHRDEFDAIDDDFASRGAELEIGEEGWGEQWVVLGNGHAAQVQRLKMLLTIELLQAG</sequence>
<keyword evidence="9" id="KW-0677">Repeat</keyword>
<dbReference type="Gene3D" id="1.20.58.360">
    <property type="entry name" value="Shigella T3SS effector IpaH defines"/>
    <property type="match status" value="1"/>
</dbReference>
<dbReference type="Gene3D" id="3.80.10.10">
    <property type="entry name" value="Ribonuclease Inhibitor"/>
    <property type="match status" value="1"/>
</dbReference>
<keyword evidence="6 14" id="KW-0964">Secreted</keyword>
<proteinExistence type="inferred from homology"/>
<evidence type="ECO:0000256" key="2">
    <source>
        <dbReference type="ARBA" id="ARBA00004192"/>
    </source>
</evidence>
<evidence type="ECO:0000256" key="11">
    <source>
        <dbReference type="ARBA" id="ARBA00022843"/>
    </source>
</evidence>
<dbReference type="GO" id="GO:0005576">
    <property type="term" value="C:extracellular region"/>
    <property type="evidence" value="ECO:0007669"/>
    <property type="project" value="UniProtKB-SubCell"/>
</dbReference>
<dbReference type="RefSeq" id="WP_186660479.1">
    <property type="nucleotide sequence ID" value="NZ_CP077095.1"/>
</dbReference>
<dbReference type="InterPro" id="IPR046673">
    <property type="entry name" value="ToxA_N"/>
</dbReference>
<protein>
    <recommendedName>
        <fullName evidence="5">RING-type E3 ubiquitin transferase</fullName>
        <ecNumber evidence="5">2.3.2.27</ecNumber>
    </recommendedName>
</protein>
<dbReference type="GO" id="GO:0030430">
    <property type="term" value="C:host cell cytoplasm"/>
    <property type="evidence" value="ECO:0007669"/>
    <property type="project" value="UniProtKB-SubCell"/>
</dbReference>
<keyword evidence="11 14" id="KW-0832">Ubl conjugation</keyword>
<evidence type="ECO:0000259" key="15">
    <source>
        <dbReference type="PROSITE" id="PS52053"/>
    </source>
</evidence>
<reference evidence="16 17" key="2">
    <citation type="journal article" date="2021" name="Microorganisms">
        <title>The Ever-Expanding Pseudomonas Genus: Description of 43 New Species and Partition of the Pseudomonas putida Group.</title>
        <authorList>
            <person name="Girard L."/>
            <person name="Lood C."/>
            <person name="Hofte M."/>
            <person name="Vandamme P."/>
            <person name="Rokni-Zadeh H."/>
            <person name="van Noort V."/>
            <person name="Lavigne R."/>
            <person name="De Mot R."/>
        </authorList>
    </citation>
    <scope>NUCLEOTIDE SEQUENCE [LARGE SCALE GENOMIC DNA]</scope>
    <source>
        <strain evidence="16 17">RW9S1A</strain>
    </source>
</reference>
<name>A0A9E6TW53_9PSED</name>
<dbReference type="InterPro" id="IPR003591">
    <property type="entry name" value="Leu-rich_rpt_typical-subtyp"/>
</dbReference>
<dbReference type="Pfam" id="PF14496">
    <property type="entry name" value="NEL"/>
    <property type="match status" value="1"/>
</dbReference>
<accession>A0A9E6TW53</accession>
<evidence type="ECO:0000313" key="17">
    <source>
        <dbReference type="Proteomes" id="UP000633418"/>
    </source>
</evidence>
<dbReference type="PANTHER" id="PTHR47114:SF2">
    <property type="entry name" value="OLIGODENDROCYTE-MYELIN GLYCOPROTEIN"/>
    <property type="match status" value="1"/>
</dbReference>
<evidence type="ECO:0000256" key="13">
    <source>
        <dbReference type="ARBA" id="ARBA00023200"/>
    </source>
</evidence>
<feature type="domain" description="NEL" evidence="15">
    <location>
        <begin position="1188"/>
        <end position="1464"/>
    </location>
</feature>